<dbReference type="OrthoDB" id="9804758at2"/>
<dbReference type="PANTHER" id="PTHR40072:SF1">
    <property type="entry name" value="MOLYBDOPTERIN-GUANINE DINUCLEOTIDE BIOSYNTHESIS ADAPTER PROTEIN"/>
    <property type="match status" value="1"/>
</dbReference>
<dbReference type="EMBL" id="QJJS01000003">
    <property type="protein sequence ID" value="PXW98203.1"/>
    <property type="molecule type" value="Genomic_DNA"/>
</dbReference>
<dbReference type="CDD" id="cd03116">
    <property type="entry name" value="MobB"/>
    <property type="match status" value="1"/>
</dbReference>
<sequence length="186" mass="20262">MKVVGLCGASGSGKTTLAEGVITALKAAGCKVSVVKHAHKRFDIDTPGKDSWRHREAGAFEVLVANSRRLALMREHETEHEPDVHQLLAELADLSVLGHEHWVLVEGFKHADLPKIEVWREARPAALLYPVDPYVVAVATTTPLPEPTGLPVLDLDQPATVAAFLRQHAQRYEYLAPDESDPGDAA</sequence>
<name>A0A318HEN2_9BURK</name>
<organism evidence="2 3">
    <name type="scientific">Sphaerotilus hippei</name>
    <dbReference type="NCBI Taxonomy" id="744406"/>
    <lineage>
        <taxon>Bacteria</taxon>
        <taxon>Pseudomonadati</taxon>
        <taxon>Pseudomonadota</taxon>
        <taxon>Betaproteobacteria</taxon>
        <taxon>Burkholderiales</taxon>
        <taxon>Sphaerotilaceae</taxon>
        <taxon>Sphaerotilus</taxon>
    </lineage>
</organism>
<keyword evidence="3" id="KW-1185">Reference proteome</keyword>
<dbReference type="NCBIfam" id="TIGR00176">
    <property type="entry name" value="mobB"/>
    <property type="match status" value="1"/>
</dbReference>
<evidence type="ECO:0000313" key="2">
    <source>
        <dbReference type="EMBL" id="PXW98203.1"/>
    </source>
</evidence>
<dbReference type="InterPro" id="IPR052539">
    <property type="entry name" value="MGD_biosynthesis_adapter"/>
</dbReference>
<reference evidence="2 3" key="1">
    <citation type="submission" date="2018-05" db="EMBL/GenBank/DDBJ databases">
        <title>Genomic Encyclopedia of Type Strains, Phase IV (KMG-IV): sequencing the most valuable type-strain genomes for metagenomic binning, comparative biology and taxonomic classification.</title>
        <authorList>
            <person name="Goeker M."/>
        </authorList>
    </citation>
    <scope>NUCLEOTIDE SEQUENCE [LARGE SCALE GENOMIC DNA]</scope>
    <source>
        <strain evidence="2 3">DSM 566</strain>
    </source>
</reference>
<dbReference type="Pfam" id="PF03205">
    <property type="entry name" value="MobB"/>
    <property type="match status" value="1"/>
</dbReference>
<evidence type="ECO:0000313" key="3">
    <source>
        <dbReference type="Proteomes" id="UP000247811"/>
    </source>
</evidence>
<dbReference type="InterPro" id="IPR004435">
    <property type="entry name" value="MobB_dom"/>
</dbReference>
<gene>
    <name evidence="2" type="ORF">C7444_103301</name>
</gene>
<dbReference type="InterPro" id="IPR027417">
    <property type="entry name" value="P-loop_NTPase"/>
</dbReference>
<dbReference type="Proteomes" id="UP000247811">
    <property type="component" value="Unassembled WGS sequence"/>
</dbReference>
<dbReference type="SUPFAM" id="SSF52540">
    <property type="entry name" value="P-loop containing nucleoside triphosphate hydrolases"/>
    <property type="match status" value="1"/>
</dbReference>
<dbReference type="RefSeq" id="WP_110399758.1">
    <property type="nucleotide sequence ID" value="NZ_QJJS01000003.1"/>
</dbReference>
<proteinExistence type="predicted"/>
<dbReference type="Gene3D" id="3.40.50.300">
    <property type="entry name" value="P-loop containing nucleotide triphosphate hydrolases"/>
    <property type="match status" value="1"/>
</dbReference>
<feature type="domain" description="Molybdopterin-guanine dinucleotide biosynthesis protein B (MobB)" evidence="1">
    <location>
        <begin position="3"/>
        <end position="140"/>
    </location>
</feature>
<comment type="caution">
    <text evidence="2">The sequence shown here is derived from an EMBL/GenBank/DDBJ whole genome shotgun (WGS) entry which is preliminary data.</text>
</comment>
<dbReference type="GO" id="GO:0005525">
    <property type="term" value="F:GTP binding"/>
    <property type="evidence" value="ECO:0007669"/>
    <property type="project" value="InterPro"/>
</dbReference>
<dbReference type="GO" id="GO:0006777">
    <property type="term" value="P:Mo-molybdopterin cofactor biosynthetic process"/>
    <property type="evidence" value="ECO:0007669"/>
    <property type="project" value="InterPro"/>
</dbReference>
<accession>A0A318HEN2</accession>
<evidence type="ECO:0000259" key="1">
    <source>
        <dbReference type="Pfam" id="PF03205"/>
    </source>
</evidence>
<protein>
    <submittedName>
        <fullName evidence="2">Molybdopterin guanine dinucleotide biosynthesis accessory protein MobB</fullName>
    </submittedName>
</protein>
<dbReference type="PANTHER" id="PTHR40072">
    <property type="entry name" value="MOLYBDOPTERIN-GUANINE DINUCLEOTIDE BIOSYNTHESIS ADAPTER PROTEIN-RELATED"/>
    <property type="match status" value="1"/>
</dbReference>
<dbReference type="AlphaFoldDB" id="A0A318HEN2"/>